<dbReference type="OrthoDB" id="1845386at2759"/>
<evidence type="ECO:0000256" key="4">
    <source>
        <dbReference type="ARBA" id="ARBA00022833"/>
    </source>
</evidence>
<keyword evidence="3" id="KW-0863">Zinc-finger</keyword>
<evidence type="ECO:0000259" key="8">
    <source>
        <dbReference type="SMART" id="SM00184"/>
    </source>
</evidence>
<dbReference type="InterPro" id="IPR007810">
    <property type="entry name" value="Pep3/Vps18_beta-prop"/>
</dbReference>
<evidence type="ECO:0000256" key="5">
    <source>
        <dbReference type="ARBA" id="ARBA00023136"/>
    </source>
</evidence>
<keyword evidence="2" id="KW-0479">Metal-binding</keyword>
<proteinExistence type="inferred from homology"/>
<dbReference type="SUPFAM" id="SSF57850">
    <property type="entry name" value="RING/U-box"/>
    <property type="match status" value="1"/>
</dbReference>
<dbReference type="GO" id="GO:0006886">
    <property type="term" value="P:intracellular protein transport"/>
    <property type="evidence" value="ECO:0007669"/>
    <property type="project" value="UniProtKB-UniRule"/>
</dbReference>
<dbReference type="EMBL" id="KV454408">
    <property type="protein sequence ID" value="ODQ66810.1"/>
    <property type="molecule type" value="Genomic_DNA"/>
</dbReference>
<dbReference type="PANTHER" id="PTHR23323">
    <property type="entry name" value="VACUOLAR PROTEIN SORTING-ASSOCIATED PROTEIN"/>
    <property type="match status" value="1"/>
</dbReference>
<dbReference type="CDD" id="cd16462">
    <property type="entry name" value="RING-H2_Pep3p-like"/>
    <property type="match status" value="1"/>
</dbReference>
<evidence type="ECO:0000256" key="7">
    <source>
        <dbReference type="PROSITE-ProRule" id="PRU01006"/>
    </source>
</evidence>
<comment type="similarity">
    <text evidence="1">Belongs to the VPS18 family.</text>
</comment>
<evidence type="ECO:0000313" key="9">
    <source>
        <dbReference type="EMBL" id="ODQ66810.1"/>
    </source>
</evidence>
<dbReference type="InterPro" id="IPR013083">
    <property type="entry name" value="Znf_RING/FYVE/PHD"/>
</dbReference>
<dbReference type="GO" id="GO:0007032">
    <property type="term" value="P:endosome organization"/>
    <property type="evidence" value="ECO:0007669"/>
    <property type="project" value="TreeGrafter"/>
</dbReference>
<dbReference type="GO" id="GO:0098588">
    <property type="term" value="C:bounding membrane of organelle"/>
    <property type="evidence" value="ECO:0007669"/>
    <property type="project" value="UniProtKB-ARBA"/>
</dbReference>
<dbReference type="GO" id="GO:0007033">
    <property type="term" value="P:vacuole organization"/>
    <property type="evidence" value="ECO:0007669"/>
    <property type="project" value="TreeGrafter"/>
</dbReference>
<dbReference type="GO" id="GO:0005768">
    <property type="term" value="C:endosome"/>
    <property type="evidence" value="ECO:0007669"/>
    <property type="project" value="UniProtKB-ARBA"/>
</dbReference>
<dbReference type="Pfam" id="PF05131">
    <property type="entry name" value="Pep3_Vps18"/>
    <property type="match status" value="1"/>
</dbReference>
<reference evidence="9 10" key="1">
    <citation type="journal article" date="2016" name="Proc. Natl. Acad. Sci. U.S.A.">
        <title>Comparative genomics of biotechnologically important yeasts.</title>
        <authorList>
            <person name="Riley R."/>
            <person name="Haridas S."/>
            <person name="Wolfe K.H."/>
            <person name="Lopes M.R."/>
            <person name="Hittinger C.T."/>
            <person name="Goeker M."/>
            <person name="Salamov A.A."/>
            <person name="Wisecaver J.H."/>
            <person name="Long T.M."/>
            <person name="Calvey C.H."/>
            <person name="Aerts A.L."/>
            <person name="Barry K.W."/>
            <person name="Choi C."/>
            <person name="Clum A."/>
            <person name="Coughlan A.Y."/>
            <person name="Deshpande S."/>
            <person name="Douglass A.P."/>
            <person name="Hanson S.J."/>
            <person name="Klenk H.-P."/>
            <person name="LaButti K.M."/>
            <person name="Lapidus A."/>
            <person name="Lindquist E.A."/>
            <person name="Lipzen A.M."/>
            <person name="Meier-Kolthoff J.P."/>
            <person name="Ohm R.A."/>
            <person name="Otillar R.P."/>
            <person name="Pangilinan J.L."/>
            <person name="Peng Y."/>
            <person name="Rokas A."/>
            <person name="Rosa C.A."/>
            <person name="Scheuner C."/>
            <person name="Sibirny A.A."/>
            <person name="Slot J.C."/>
            <person name="Stielow J.B."/>
            <person name="Sun H."/>
            <person name="Kurtzman C.P."/>
            <person name="Blackwell M."/>
            <person name="Grigoriev I.V."/>
            <person name="Jeffries T.W."/>
        </authorList>
    </citation>
    <scope>NUCLEOTIDE SEQUENCE [LARGE SCALE GENOMIC DNA]</scope>
    <source>
        <strain evidence="9 10">DSM 6958</strain>
    </source>
</reference>
<organism evidence="9 10">
    <name type="scientific">Nadsonia fulvescens var. elongata DSM 6958</name>
    <dbReference type="NCBI Taxonomy" id="857566"/>
    <lineage>
        <taxon>Eukaryota</taxon>
        <taxon>Fungi</taxon>
        <taxon>Dikarya</taxon>
        <taxon>Ascomycota</taxon>
        <taxon>Saccharomycotina</taxon>
        <taxon>Dipodascomycetes</taxon>
        <taxon>Dipodascales</taxon>
        <taxon>Dipodascales incertae sedis</taxon>
        <taxon>Nadsonia</taxon>
    </lineage>
</organism>
<dbReference type="GO" id="GO:0008270">
    <property type="term" value="F:zinc ion binding"/>
    <property type="evidence" value="ECO:0007669"/>
    <property type="project" value="UniProtKB-KW"/>
</dbReference>
<protein>
    <recommendedName>
        <fullName evidence="8">RING-type domain-containing protein</fullName>
    </recommendedName>
</protein>
<accession>A0A1E3PND5</accession>
<dbReference type="STRING" id="857566.A0A1E3PND5"/>
<dbReference type="PANTHER" id="PTHR23323:SF26">
    <property type="entry name" value="VACUOLAR PROTEIN SORTING-ASSOCIATED PROTEIN 18 HOMOLOG"/>
    <property type="match status" value="1"/>
</dbReference>
<dbReference type="SMART" id="SM00184">
    <property type="entry name" value="RING"/>
    <property type="match status" value="1"/>
</dbReference>
<evidence type="ECO:0000313" key="10">
    <source>
        <dbReference type="Proteomes" id="UP000095009"/>
    </source>
</evidence>
<comment type="subcellular location">
    <subcellularLocation>
        <location evidence="6">Endomembrane system</location>
        <topology evidence="6">Peripheral membrane protein</topology>
        <orientation evidence="6">Cytoplasmic side</orientation>
    </subcellularLocation>
</comment>
<feature type="domain" description="RING-type" evidence="8">
    <location>
        <begin position="766"/>
        <end position="835"/>
    </location>
</feature>
<dbReference type="InterPro" id="IPR058919">
    <property type="entry name" value="Pep3/Vps18_RING_C"/>
</dbReference>
<evidence type="ECO:0000256" key="2">
    <source>
        <dbReference type="ARBA" id="ARBA00022723"/>
    </source>
</evidence>
<dbReference type="InterPro" id="IPR000547">
    <property type="entry name" value="Clathrin_H-chain/VPS_repeat"/>
</dbReference>
<keyword evidence="4" id="KW-0862">Zinc</keyword>
<keyword evidence="5" id="KW-0472">Membrane</keyword>
<dbReference type="InterPro" id="IPR001841">
    <property type="entry name" value="Znf_RING"/>
</dbReference>
<keyword evidence="10" id="KW-1185">Reference proteome</keyword>
<evidence type="ECO:0000256" key="3">
    <source>
        <dbReference type="ARBA" id="ARBA00022771"/>
    </source>
</evidence>
<evidence type="ECO:0000256" key="6">
    <source>
        <dbReference type="ARBA" id="ARBA00029433"/>
    </source>
</evidence>
<dbReference type="Pfam" id="PF26148">
    <property type="entry name" value="VPS18_RING_C"/>
    <property type="match status" value="1"/>
</dbReference>
<gene>
    <name evidence="9" type="ORF">NADFUDRAFT_33585</name>
</gene>
<dbReference type="PROSITE" id="PS50236">
    <property type="entry name" value="CHCR"/>
    <property type="match status" value="1"/>
</dbReference>
<dbReference type="GO" id="GO:0048284">
    <property type="term" value="P:organelle fusion"/>
    <property type="evidence" value="ECO:0007669"/>
    <property type="project" value="TreeGrafter"/>
</dbReference>
<dbReference type="Gene3D" id="3.30.40.10">
    <property type="entry name" value="Zinc/RING finger domain, C3HC4 (zinc finger)"/>
    <property type="match status" value="1"/>
</dbReference>
<dbReference type="AlphaFoldDB" id="A0A1E3PND5"/>
<evidence type="ECO:0000256" key="1">
    <source>
        <dbReference type="ARBA" id="ARBA00010454"/>
    </source>
</evidence>
<name>A0A1E3PND5_9ASCO</name>
<dbReference type="GO" id="GO:0030897">
    <property type="term" value="C:HOPS complex"/>
    <property type="evidence" value="ECO:0007669"/>
    <property type="project" value="TreeGrafter"/>
</dbReference>
<sequence>MILQQLFMDPTGSHLIISTASGDNYFLNNQSTKVRLLNKFKGLHITSVGWNPFEPTRTTGSILIGTSAGDLYETLIEPSDEFFKREDKFMKLVWSTSNNLAISGILVVTSQDPYFRKIVLTIGGKILYWNGNVSAADNSAGTSAIFTKFFELEKPRMEEFETSQYTCLVTSPQSNDNSEVRFAVLTGVGIAHGVIRGKNEIHESTENILLNLQLFLAADLPISKKLEPVKSVLLTNYHIIVLRGNEIIAASRLNNEIIFKGQVTNTTDEFLLGACSDIKNSTFWIYSSSDIYEIIVTDEDRAVWKILLAKGDYEEALKLARDDQVRDIVYGEYGEALLKENNFQKAAMLLGKSSKSFESIALTFMDKKEYDALRQYLTIKLNGMKKTSLMQRIMLTSWITEIYMEKLNYLDDLVAAKGSFSDSSKESIIEDINLVTKNYQDFILTYKNDLDKNTIYEIIASHSRREELLFYASTINDYGFALSYWIRLERWNEALNILQAINDPEIVYKYSTVLIVNSPEKTVDTWMRMSHLDLKRLIPAILSYNSSHKVSLKENQGIRYLKYCIKTLNNKEAVIHNTILSIYASSGKSNETQLLAFLERQANNPRYDLDFALRIFKKNHCIESCVHVYALMDLYEEAVKLALENNNIELAASISDKPTDNDDLKRGLWLNVAKKVIEIKDTIQEALDFLKRCDVLKMEDLLPLLPDFTSIDEVKEEVCRSLEDYSNLISSIQYDIQESVSVASSLKSEISKFQKRYALVEPGESCSICMYPLLTRKFYVFPCQHAFHTDCITETLLKNGDYKTRKRISELNRSTGKADIRKELERIISEKCVLCSDIKIDALDRPFVTILDKKAADSWQL</sequence>
<feature type="repeat" description="CHCR" evidence="7">
    <location>
        <begin position="528"/>
        <end position="685"/>
    </location>
</feature>
<dbReference type="GO" id="GO:0006904">
    <property type="term" value="P:vesicle docking involved in exocytosis"/>
    <property type="evidence" value="ECO:0007669"/>
    <property type="project" value="TreeGrafter"/>
</dbReference>
<dbReference type="GO" id="GO:0030674">
    <property type="term" value="F:protein-macromolecule adaptor activity"/>
    <property type="evidence" value="ECO:0007669"/>
    <property type="project" value="TreeGrafter"/>
</dbReference>
<dbReference type="Proteomes" id="UP000095009">
    <property type="component" value="Unassembled WGS sequence"/>
</dbReference>